<reference evidence="4 5" key="1">
    <citation type="submission" date="2021-03" db="EMBL/GenBank/DDBJ databases">
        <title>Enterococcal diversity collection.</title>
        <authorList>
            <person name="Gilmore M.S."/>
            <person name="Schwartzman J."/>
            <person name="Van Tyne D."/>
            <person name="Martin M."/>
            <person name="Earl A.M."/>
            <person name="Manson A.L."/>
            <person name="Straub T."/>
            <person name="Salamzade R."/>
            <person name="Saavedra J."/>
            <person name="Lebreton F."/>
            <person name="Prichula J."/>
            <person name="Schaufler K."/>
            <person name="Gaca A."/>
            <person name="Sgardioli B."/>
            <person name="Wagenaar J."/>
            <person name="Strong T."/>
        </authorList>
    </citation>
    <scope>NUCLEOTIDE SEQUENCE [LARGE SCALE GENOMIC DNA]</scope>
    <source>
        <strain evidence="4 5">MJM12</strain>
    </source>
</reference>
<gene>
    <name evidence="4" type="ORF">JZO76_08155</name>
</gene>
<evidence type="ECO:0000313" key="4">
    <source>
        <dbReference type="EMBL" id="MBO0449511.1"/>
    </source>
</evidence>
<dbReference type="NCBIfam" id="TIGR01167">
    <property type="entry name" value="LPXTG_anchor"/>
    <property type="match status" value="1"/>
</dbReference>
<keyword evidence="3" id="KW-0732">Signal</keyword>
<keyword evidence="2" id="KW-0812">Transmembrane</keyword>
<feature type="transmembrane region" description="Helical" evidence="2">
    <location>
        <begin position="306"/>
        <end position="325"/>
    </location>
</feature>
<evidence type="ECO:0000256" key="2">
    <source>
        <dbReference type="SAM" id="Phobius"/>
    </source>
</evidence>
<name>A0ABS3H7U0_9ENTE</name>
<evidence type="ECO:0000313" key="5">
    <source>
        <dbReference type="Proteomes" id="UP000664256"/>
    </source>
</evidence>
<accession>A0ABS3H7U0</accession>
<keyword evidence="5" id="KW-1185">Reference proteome</keyword>
<comment type="caution">
    <text evidence="4">The sequence shown here is derived from an EMBL/GenBank/DDBJ whole genome shotgun (WGS) entry which is preliminary data.</text>
</comment>
<keyword evidence="2" id="KW-1133">Transmembrane helix</keyword>
<feature type="chain" id="PRO_5047486924" evidence="3">
    <location>
        <begin position="24"/>
        <end position="330"/>
    </location>
</feature>
<feature type="compositionally biased region" description="Basic and acidic residues" evidence="1">
    <location>
        <begin position="284"/>
        <end position="294"/>
    </location>
</feature>
<protein>
    <submittedName>
        <fullName evidence="4">LPXTG cell wall anchor domain-containing protein</fullName>
    </submittedName>
</protein>
<feature type="region of interest" description="Disordered" evidence="1">
    <location>
        <begin position="264"/>
        <end position="297"/>
    </location>
</feature>
<keyword evidence="2" id="KW-0472">Membrane</keyword>
<feature type="compositionally biased region" description="Low complexity" evidence="1">
    <location>
        <begin position="29"/>
        <end position="58"/>
    </location>
</feature>
<dbReference type="EMBL" id="JAFLVT010000008">
    <property type="protein sequence ID" value="MBO0449511.1"/>
    <property type="molecule type" value="Genomic_DNA"/>
</dbReference>
<evidence type="ECO:0000256" key="1">
    <source>
        <dbReference type="SAM" id="MobiDB-lite"/>
    </source>
</evidence>
<proteinExistence type="predicted"/>
<feature type="region of interest" description="Disordered" evidence="1">
    <location>
        <begin position="29"/>
        <end position="67"/>
    </location>
</feature>
<dbReference type="Proteomes" id="UP000664256">
    <property type="component" value="Unassembled WGS sequence"/>
</dbReference>
<evidence type="ECO:0000256" key="3">
    <source>
        <dbReference type="SAM" id="SignalP"/>
    </source>
</evidence>
<feature type="signal peptide" evidence="3">
    <location>
        <begin position="1"/>
        <end position="23"/>
    </location>
</feature>
<feature type="compositionally biased region" description="Low complexity" evidence="1">
    <location>
        <begin position="264"/>
        <end position="283"/>
    </location>
</feature>
<organism evidence="4 5">
    <name type="scientific">Candidatus Enterococcus myersii</name>
    <dbReference type="NCBI Taxonomy" id="2815322"/>
    <lineage>
        <taxon>Bacteria</taxon>
        <taxon>Bacillati</taxon>
        <taxon>Bacillota</taxon>
        <taxon>Bacilli</taxon>
        <taxon>Lactobacillales</taxon>
        <taxon>Enterococcaceae</taxon>
        <taxon>Enterococcus</taxon>
    </lineage>
</organism>
<sequence length="330" mass="36149">MKVKKVLGILAFMALLTVPSAYAAEENTAANVNESEETLTTTTAEQMSTTQTTTSLETTSEETTDTTTTAVEVGEAIKNGIEEQTGIKAVEASETVNQNVVEIRKALASGQYAITPEALANYTDEQLDEALQLFTRINQDFYGMDLGAYVRLLTALYQDKTIAVSSALAALSFDATGLSLSELKNQVDALENYLQTVYPANSSFISIRQLSHDELLAILNFITPLQEKMLAEEGRFFPGIIAWIARYASEGIPQARNELVKPVTTNATTETTSATNETTTESSVTKKEDNKKEQTGILPKMGDNPMFYVSVIGILVIISVTFIFYRRKKK</sequence>